<protein>
    <submittedName>
        <fullName evidence="1">Uncharacterized protein</fullName>
    </submittedName>
</protein>
<gene>
    <name evidence="1" type="ORF">EJF14_30173</name>
</gene>
<organism evidence="1 2">
    <name type="scientific">Clavispora lusitaniae</name>
    <name type="common">Candida lusitaniae</name>
    <dbReference type="NCBI Taxonomy" id="36911"/>
    <lineage>
        <taxon>Eukaryota</taxon>
        <taxon>Fungi</taxon>
        <taxon>Dikarya</taxon>
        <taxon>Ascomycota</taxon>
        <taxon>Saccharomycotina</taxon>
        <taxon>Pichiomycetes</taxon>
        <taxon>Metschnikowiaceae</taxon>
        <taxon>Clavispora</taxon>
    </lineage>
</organism>
<proteinExistence type="predicted"/>
<accession>A0ACD0WID0</accession>
<keyword evidence="2" id="KW-1185">Reference proteome</keyword>
<dbReference type="EMBL" id="CP038486">
    <property type="protein sequence ID" value="QFZ27210.1"/>
    <property type="molecule type" value="Genomic_DNA"/>
</dbReference>
<reference evidence="2" key="1">
    <citation type="journal article" date="2019" name="MBio">
        <title>Comparative genomics for the elucidation of multidrug resistance (MDR) in Candida lusitaniae.</title>
        <authorList>
            <person name="Kannan A."/>
            <person name="Asner S.A."/>
            <person name="Trachsel E."/>
            <person name="Kelly S."/>
            <person name="Parker J."/>
            <person name="Sanglard D."/>
        </authorList>
    </citation>
    <scope>NUCLEOTIDE SEQUENCE [LARGE SCALE GENOMIC DNA]</scope>
    <source>
        <strain evidence="2">P1</strain>
    </source>
</reference>
<dbReference type="Proteomes" id="UP000326582">
    <property type="component" value="Chromosome 3"/>
</dbReference>
<name>A0ACD0WID0_CLALS</name>
<sequence length="158" mass="17642">MKKGSQISLQRAFQMAAKVKRGIKGVRDSADLAETQQSDHARRSSRTKRLRTGDVDSLLRRCTPVVTCTYHAPEVKILFQVIHGGVGCDTKSHEGARATIHPYIAIRPFLTPVHPMRQKTKHIHPTYSQTPVHPQPSAQAKKTSSSSSYSTKPHVRRI</sequence>
<evidence type="ECO:0000313" key="2">
    <source>
        <dbReference type="Proteomes" id="UP000326582"/>
    </source>
</evidence>
<evidence type="ECO:0000313" key="1">
    <source>
        <dbReference type="EMBL" id="QFZ27210.1"/>
    </source>
</evidence>